<dbReference type="SMART" id="SM00895">
    <property type="entry name" value="FCD"/>
    <property type="match status" value="1"/>
</dbReference>
<reference evidence="5 6" key="1">
    <citation type="submission" date="2020-02" db="EMBL/GenBank/DDBJ databases">
        <title>Rhodobacter algicola sp. nov., isolated from microalga culture.</title>
        <authorList>
            <person name="Park C.-Y."/>
        </authorList>
    </citation>
    <scope>NUCLEOTIDE SEQUENCE [LARGE SCALE GENOMIC DNA]</scope>
    <source>
        <strain evidence="5 6">ETT8</strain>
    </source>
</reference>
<dbReference type="InterPro" id="IPR036390">
    <property type="entry name" value="WH_DNA-bd_sf"/>
</dbReference>
<keyword evidence="6" id="KW-1185">Reference proteome</keyword>
<keyword evidence="2" id="KW-0238">DNA-binding</keyword>
<comment type="caution">
    <text evidence="5">The sequence shown here is derived from an EMBL/GenBank/DDBJ whole genome shotgun (WGS) entry which is preliminary data.</text>
</comment>
<evidence type="ECO:0000313" key="6">
    <source>
        <dbReference type="Proteomes" id="UP000481421"/>
    </source>
</evidence>
<dbReference type="PROSITE" id="PS50949">
    <property type="entry name" value="HTH_GNTR"/>
    <property type="match status" value="1"/>
</dbReference>
<dbReference type="PRINTS" id="PR00035">
    <property type="entry name" value="HTHGNTR"/>
</dbReference>
<dbReference type="InterPro" id="IPR011711">
    <property type="entry name" value="GntR_C"/>
</dbReference>
<evidence type="ECO:0000256" key="3">
    <source>
        <dbReference type="ARBA" id="ARBA00023163"/>
    </source>
</evidence>
<gene>
    <name evidence="5" type="ORF">G3572_10235</name>
</gene>
<evidence type="ECO:0000256" key="2">
    <source>
        <dbReference type="ARBA" id="ARBA00023125"/>
    </source>
</evidence>
<keyword evidence="1" id="KW-0805">Transcription regulation</keyword>
<dbReference type="RefSeq" id="WP_164611439.1">
    <property type="nucleotide sequence ID" value="NZ_JAAIKE010000003.1"/>
</dbReference>
<dbReference type="InterPro" id="IPR000485">
    <property type="entry name" value="AsnC-type_HTH_dom"/>
</dbReference>
<dbReference type="PANTHER" id="PTHR43537">
    <property type="entry name" value="TRANSCRIPTIONAL REGULATOR, GNTR FAMILY"/>
    <property type="match status" value="1"/>
</dbReference>
<dbReference type="SUPFAM" id="SSF48008">
    <property type="entry name" value="GntR ligand-binding domain-like"/>
    <property type="match status" value="1"/>
</dbReference>
<dbReference type="PRINTS" id="PR00033">
    <property type="entry name" value="HTHASNC"/>
</dbReference>
<evidence type="ECO:0000259" key="4">
    <source>
        <dbReference type="PROSITE" id="PS50949"/>
    </source>
</evidence>
<dbReference type="CDD" id="cd07377">
    <property type="entry name" value="WHTH_GntR"/>
    <property type="match status" value="1"/>
</dbReference>
<dbReference type="InterPro" id="IPR000524">
    <property type="entry name" value="Tscrpt_reg_HTH_GntR"/>
</dbReference>
<keyword evidence="3" id="KW-0804">Transcription</keyword>
<name>A0A6B3RN14_9RHOB</name>
<dbReference type="Gene3D" id="1.20.120.530">
    <property type="entry name" value="GntR ligand-binding domain-like"/>
    <property type="match status" value="1"/>
</dbReference>
<dbReference type="Pfam" id="PF00392">
    <property type="entry name" value="GntR"/>
    <property type="match status" value="1"/>
</dbReference>
<dbReference type="GO" id="GO:0043565">
    <property type="term" value="F:sequence-specific DNA binding"/>
    <property type="evidence" value="ECO:0007669"/>
    <property type="project" value="InterPro"/>
</dbReference>
<dbReference type="InterPro" id="IPR008920">
    <property type="entry name" value="TF_FadR/GntR_C"/>
</dbReference>
<dbReference type="SUPFAM" id="SSF46785">
    <property type="entry name" value="Winged helix' DNA-binding domain"/>
    <property type="match status" value="1"/>
</dbReference>
<feature type="domain" description="HTH gntR-type" evidence="4">
    <location>
        <begin position="7"/>
        <end position="74"/>
    </location>
</feature>
<dbReference type="AlphaFoldDB" id="A0A6B3RN14"/>
<organism evidence="5 6">
    <name type="scientific">Pseudotabrizicola algicola</name>
    <dbReference type="NCBI Taxonomy" id="2709381"/>
    <lineage>
        <taxon>Bacteria</taxon>
        <taxon>Pseudomonadati</taxon>
        <taxon>Pseudomonadota</taxon>
        <taxon>Alphaproteobacteria</taxon>
        <taxon>Rhodobacterales</taxon>
        <taxon>Paracoccaceae</taxon>
        <taxon>Pseudotabrizicola</taxon>
    </lineage>
</organism>
<dbReference type="Proteomes" id="UP000481421">
    <property type="component" value="Unassembled WGS sequence"/>
</dbReference>
<dbReference type="GO" id="GO:0003700">
    <property type="term" value="F:DNA-binding transcription factor activity"/>
    <property type="evidence" value="ECO:0007669"/>
    <property type="project" value="InterPro"/>
</dbReference>
<protein>
    <submittedName>
        <fullName evidence="5">GntR family transcriptional regulator</fullName>
    </submittedName>
</protein>
<dbReference type="Pfam" id="PF07729">
    <property type="entry name" value="FCD"/>
    <property type="match status" value="1"/>
</dbReference>
<dbReference type="PANTHER" id="PTHR43537:SF49">
    <property type="entry name" value="TRANSCRIPTIONAL REGULATORY PROTEIN"/>
    <property type="match status" value="1"/>
</dbReference>
<evidence type="ECO:0000313" key="5">
    <source>
        <dbReference type="EMBL" id="NEX46583.1"/>
    </source>
</evidence>
<evidence type="ECO:0000256" key="1">
    <source>
        <dbReference type="ARBA" id="ARBA00023015"/>
    </source>
</evidence>
<dbReference type="SMART" id="SM00345">
    <property type="entry name" value="HTH_GNTR"/>
    <property type="match status" value="1"/>
</dbReference>
<sequence length="222" mass="24003">MVDDSDLPQGQSAYRRLLDDIRSGTLAPGARLRETELAERLGISRTPVREAIRQLETDGLVVHLPRQGATIRSLDHAEVVELYEMRAVLEGTAARLAARAASDIELAELAALNLELEQAPVGASARELNRVFHRTLIDAARNRFLIKAMSALQKTLLILGPTTLADPERAVSAVAEHAAVLGALRARDGVGAEAAMRAHVEAALSARIRGMRGRELPMEDEA</sequence>
<dbReference type="InterPro" id="IPR036388">
    <property type="entry name" value="WH-like_DNA-bd_sf"/>
</dbReference>
<dbReference type="EMBL" id="JAAIKE010000003">
    <property type="protein sequence ID" value="NEX46583.1"/>
    <property type="molecule type" value="Genomic_DNA"/>
</dbReference>
<proteinExistence type="predicted"/>
<accession>A0A6B3RN14</accession>
<dbReference type="Gene3D" id="1.10.10.10">
    <property type="entry name" value="Winged helix-like DNA-binding domain superfamily/Winged helix DNA-binding domain"/>
    <property type="match status" value="1"/>
</dbReference>